<evidence type="ECO:0000313" key="3">
    <source>
        <dbReference type="Proteomes" id="UP001516400"/>
    </source>
</evidence>
<protein>
    <submittedName>
        <fullName evidence="2">Uncharacterized protein</fullName>
    </submittedName>
</protein>
<feature type="region of interest" description="Disordered" evidence="1">
    <location>
        <begin position="1"/>
        <end position="20"/>
    </location>
</feature>
<dbReference type="Proteomes" id="UP001516400">
    <property type="component" value="Unassembled WGS sequence"/>
</dbReference>
<reference evidence="2 3" key="1">
    <citation type="journal article" date="2021" name="BMC Biol.">
        <title>Horizontally acquired antibacterial genes associated with adaptive radiation of ladybird beetles.</title>
        <authorList>
            <person name="Li H.S."/>
            <person name="Tang X.F."/>
            <person name="Huang Y.H."/>
            <person name="Xu Z.Y."/>
            <person name="Chen M.L."/>
            <person name="Du X.Y."/>
            <person name="Qiu B.Y."/>
            <person name="Chen P.T."/>
            <person name="Zhang W."/>
            <person name="Slipinski A."/>
            <person name="Escalona H.E."/>
            <person name="Waterhouse R.M."/>
            <person name="Zwick A."/>
            <person name="Pang H."/>
        </authorList>
    </citation>
    <scope>NUCLEOTIDE SEQUENCE [LARGE SCALE GENOMIC DNA]</scope>
    <source>
        <strain evidence="2">SYSU2018</strain>
    </source>
</reference>
<accession>A0ABD2PGV9</accession>
<comment type="caution">
    <text evidence="2">The sequence shown here is derived from an EMBL/GenBank/DDBJ whole genome shotgun (WGS) entry which is preliminary data.</text>
</comment>
<keyword evidence="3" id="KW-1185">Reference proteome</keyword>
<dbReference type="EMBL" id="JABFTP020000186">
    <property type="protein sequence ID" value="KAL3290058.1"/>
    <property type="molecule type" value="Genomic_DNA"/>
</dbReference>
<name>A0ABD2PGV9_9CUCU</name>
<proteinExistence type="predicted"/>
<gene>
    <name evidence="2" type="ORF">HHI36_023427</name>
</gene>
<dbReference type="AlphaFoldDB" id="A0ABD2PGV9"/>
<sequence length="68" mass="7763">MATTPQTEKHPVSGSIHSGNYSVQCRLDNKVYFDIKDESLRYQWKTCGIIQELSRGSTAIYLHGCRDK</sequence>
<evidence type="ECO:0000313" key="2">
    <source>
        <dbReference type="EMBL" id="KAL3290058.1"/>
    </source>
</evidence>
<organism evidence="2 3">
    <name type="scientific">Cryptolaemus montrouzieri</name>
    <dbReference type="NCBI Taxonomy" id="559131"/>
    <lineage>
        <taxon>Eukaryota</taxon>
        <taxon>Metazoa</taxon>
        <taxon>Ecdysozoa</taxon>
        <taxon>Arthropoda</taxon>
        <taxon>Hexapoda</taxon>
        <taxon>Insecta</taxon>
        <taxon>Pterygota</taxon>
        <taxon>Neoptera</taxon>
        <taxon>Endopterygota</taxon>
        <taxon>Coleoptera</taxon>
        <taxon>Polyphaga</taxon>
        <taxon>Cucujiformia</taxon>
        <taxon>Coccinelloidea</taxon>
        <taxon>Coccinellidae</taxon>
        <taxon>Scymninae</taxon>
        <taxon>Scymnini</taxon>
        <taxon>Cryptolaemus</taxon>
    </lineage>
</organism>
<evidence type="ECO:0000256" key="1">
    <source>
        <dbReference type="SAM" id="MobiDB-lite"/>
    </source>
</evidence>